<comment type="caution">
    <text evidence="11">The sequence shown here is derived from an EMBL/GenBank/DDBJ whole genome shotgun (WGS) entry which is preliminary data.</text>
</comment>
<dbReference type="PRINTS" id="PR00032">
    <property type="entry name" value="HTHARAC"/>
</dbReference>
<keyword evidence="5" id="KW-0805">Transcription regulation</keyword>
<evidence type="ECO:0000313" key="12">
    <source>
        <dbReference type="Proteomes" id="UP000547209"/>
    </source>
</evidence>
<evidence type="ECO:0000256" key="1">
    <source>
        <dbReference type="ARBA" id="ARBA00004496"/>
    </source>
</evidence>
<gene>
    <name evidence="11" type="ORF">H7C19_24370</name>
</gene>
<evidence type="ECO:0000256" key="8">
    <source>
        <dbReference type="PROSITE-ProRule" id="PRU00169"/>
    </source>
</evidence>
<dbReference type="EMBL" id="JACJVP010000041">
    <property type="protein sequence ID" value="MBB6673822.1"/>
    <property type="molecule type" value="Genomic_DNA"/>
</dbReference>
<dbReference type="InterPro" id="IPR018060">
    <property type="entry name" value="HTH_AraC"/>
</dbReference>
<name>A0A7X0VH69_9BACL</name>
<dbReference type="PROSITE" id="PS50110">
    <property type="entry name" value="RESPONSE_REGULATORY"/>
    <property type="match status" value="1"/>
</dbReference>
<dbReference type="InterPro" id="IPR020449">
    <property type="entry name" value="Tscrpt_reg_AraC-type_HTH"/>
</dbReference>
<dbReference type="CDD" id="cd17536">
    <property type="entry name" value="REC_YesN-like"/>
    <property type="match status" value="1"/>
</dbReference>
<evidence type="ECO:0000256" key="4">
    <source>
        <dbReference type="ARBA" id="ARBA00023012"/>
    </source>
</evidence>
<dbReference type="SMART" id="SM00342">
    <property type="entry name" value="HTH_ARAC"/>
    <property type="match status" value="1"/>
</dbReference>
<dbReference type="Proteomes" id="UP000547209">
    <property type="component" value="Unassembled WGS sequence"/>
</dbReference>
<dbReference type="GO" id="GO:0043565">
    <property type="term" value="F:sequence-specific DNA binding"/>
    <property type="evidence" value="ECO:0007669"/>
    <property type="project" value="InterPro"/>
</dbReference>
<dbReference type="InterPro" id="IPR011006">
    <property type="entry name" value="CheY-like_superfamily"/>
</dbReference>
<keyword evidence="2" id="KW-0963">Cytoplasm</keyword>
<feature type="domain" description="HTH araC/xylS-type" evidence="9">
    <location>
        <begin position="416"/>
        <end position="514"/>
    </location>
</feature>
<keyword evidence="6" id="KW-0238">DNA-binding</keyword>
<dbReference type="SUPFAM" id="SSF52172">
    <property type="entry name" value="CheY-like"/>
    <property type="match status" value="1"/>
</dbReference>
<evidence type="ECO:0000256" key="2">
    <source>
        <dbReference type="ARBA" id="ARBA00022490"/>
    </source>
</evidence>
<dbReference type="RefSeq" id="WP_185671670.1">
    <property type="nucleotide sequence ID" value="NZ_JACJVP010000041.1"/>
</dbReference>
<organism evidence="11 12">
    <name type="scientific">Cohnella nanjingensis</name>
    <dbReference type="NCBI Taxonomy" id="1387779"/>
    <lineage>
        <taxon>Bacteria</taxon>
        <taxon>Bacillati</taxon>
        <taxon>Bacillota</taxon>
        <taxon>Bacilli</taxon>
        <taxon>Bacillales</taxon>
        <taxon>Paenibacillaceae</taxon>
        <taxon>Cohnella</taxon>
    </lineage>
</organism>
<dbReference type="InterPro" id="IPR001789">
    <property type="entry name" value="Sig_transdc_resp-reg_receiver"/>
</dbReference>
<keyword evidence="12" id="KW-1185">Reference proteome</keyword>
<dbReference type="Gene3D" id="1.10.10.60">
    <property type="entry name" value="Homeodomain-like"/>
    <property type="match status" value="2"/>
</dbReference>
<keyword evidence="3 8" id="KW-0597">Phosphoprotein</keyword>
<feature type="modified residue" description="4-aspartylphosphate" evidence="8">
    <location>
        <position position="54"/>
    </location>
</feature>
<evidence type="ECO:0000256" key="6">
    <source>
        <dbReference type="ARBA" id="ARBA00023125"/>
    </source>
</evidence>
<comment type="subcellular location">
    <subcellularLocation>
        <location evidence="1">Cytoplasm</location>
    </subcellularLocation>
</comment>
<dbReference type="Pfam" id="PF00072">
    <property type="entry name" value="Response_reg"/>
    <property type="match status" value="1"/>
</dbReference>
<dbReference type="GO" id="GO:0000160">
    <property type="term" value="P:phosphorelay signal transduction system"/>
    <property type="evidence" value="ECO:0007669"/>
    <property type="project" value="UniProtKB-KW"/>
</dbReference>
<evidence type="ECO:0000256" key="5">
    <source>
        <dbReference type="ARBA" id="ARBA00023015"/>
    </source>
</evidence>
<dbReference type="Pfam" id="PF12833">
    <property type="entry name" value="HTH_18"/>
    <property type="match status" value="1"/>
</dbReference>
<evidence type="ECO:0000256" key="3">
    <source>
        <dbReference type="ARBA" id="ARBA00022553"/>
    </source>
</evidence>
<accession>A0A7X0VH69</accession>
<dbReference type="PANTHER" id="PTHR42713:SF3">
    <property type="entry name" value="TRANSCRIPTIONAL REGULATORY PROTEIN HPTR"/>
    <property type="match status" value="1"/>
</dbReference>
<dbReference type="PANTHER" id="PTHR42713">
    <property type="entry name" value="HISTIDINE KINASE-RELATED"/>
    <property type="match status" value="1"/>
</dbReference>
<dbReference type="PROSITE" id="PS00041">
    <property type="entry name" value="HTH_ARAC_FAMILY_1"/>
    <property type="match status" value="1"/>
</dbReference>
<dbReference type="InterPro" id="IPR051552">
    <property type="entry name" value="HptR"/>
</dbReference>
<protein>
    <submittedName>
        <fullName evidence="11">Response regulator</fullName>
    </submittedName>
</protein>
<dbReference type="Gene3D" id="3.40.50.2300">
    <property type="match status" value="1"/>
</dbReference>
<feature type="domain" description="Response regulatory" evidence="10">
    <location>
        <begin position="3"/>
        <end position="119"/>
    </location>
</feature>
<dbReference type="InterPro" id="IPR018062">
    <property type="entry name" value="HTH_AraC-typ_CS"/>
</dbReference>
<dbReference type="SUPFAM" id="SSF46689">
    <property type="entry name" value="Homeodomain-like"/>
    <property type="match status" value="2"/>
</dbReference>
<keyword evidence="4" id="KW-0902">Two-component regulatory system</keyword>
<dbReference type="SMART" id="SM00448">
    <property type="entry name" value="REC"/>
    <property type="match status" value="1"/>
</dbReference>
<evidence type="ECO:0000256" key="7">
    <source>
        <dbReference type="ARBA" id="ARBA00023163"/>
    </source>
</evidence>
<dbReference type="PROSITE" id="PS01124">
    <property type="entry name" value="HTH_ARAC_FAMILY_2"/>
    <property type="match status" value="1"/>
</dbReference>
<evidence type="ECO:0000259" key="10">
    <source>
        <dbReference type="PROSITE" id="PS50110"/>
    </source>
</evidence>
<dbReference type="AlphaFoldDB" id="A0A7X0VH69"/>
<evidence type="ECO:0000313" key="11">
    <source>
        <dbReference type="EMBL" id="MBB6673822.1"/>
    </source>
</evidence>
<dbReference type="InterPro" id="IPR009057">
    <property type="entry name" value="Homeodomain-like_sf"/>
</dbReference>
<sequence length="517" mass="59805">MYNILIVDDEKIEREGIRYYIRKYGLPFHVTEAENGKKALSVLQTEKIDILITDIKMPFMDGLQLAAKVRESDRSIKIVILSAYGEFDYAQRALPLQIAHYILKPVEPDEFLDVINRVIRLCEEDRASEVERAKLRELHQKGVKYEKEKLLLDLMYGSGGSESAFTRLEEVGWSRGEAASFRMAMFQTEGKVFDAAGEQMERMVRDSAPWPFDYINMNEYQSVLFIKPDPASDSERQLEDFGKQIQMRLEAQTGAKLSIVFSARIDRLDQIATVYEEMEQAMETRFFIKEPAIFFTGAQAEEETGEDFSPRLNQSLQDISGALRGGDKSMVASRIEKLFLDLQRNPRLSSIYVRYICVEIVNLLYAKRDQADKTRFQQAAERIFKAEHVERLREIVMGAAEEETPVDKDLARKAIEETLRFIHQEYRQDLGIEILAEKVYLSPNYLSRLFKKETGTSIVKYLTAYRLEKACALLRQTNMKIVDISNEVGYSNFSYFCSIFRNYYGMTPATYREGDGW</sequence>
<dbReference type="GO" id="GO:0005737">
    <property type="term" value="C:cytoplasm"/>
    <property type="evidence" value="ECO:0007669"/>
    <property type="project" value="UniProtKB-SubCell"/>
</dbReference>
<reference evidence="11 12" key="1">
    <citation type="submission" date="2020-08" db="EMBL/GenBank/DDBJ databases">
        <title>Cohnella phylogeny.</title>
        <authorList>
            <person name="Dunlap C."/>
        </authorList>
    </citation>
    <scope>NUCLEOTIDE SEQUENCE [LARGE SCALE GENOMIC DNA]</scope>
    <source>
        <strain evidence="11 12">DSM 28246</strain>
    </source>
</reference>
<proteinExistence type="predicted"/>
<keyword evidence="7" id="KW-0804">Transcription</keyword>
<dbReference type="GO" id="GO:0003700">
    <property type="term" value="F:DNA-binding transcription factor activity"/>
    <property type="evidence" value="ECO:0007669"/>
    <property type="project" value="InterPro"/>
</dbReference>
<evidence type="ECO:0000259" key="9">
    <source>
        <dbReference type="PROSITE" id="PS01124"/>
    </source>
</evidence>